<evidence type="ECO:0000256" key="1">
    <source>
        <dbReference type="ARBA" id="ARBA00008553"/>
    </source>
</evidence>
<dbReference type="InterPro" id="IPR002132">
    <property type="entry name" value="Ribosomal_uL5"/>
</dbReference>
<dbReference type="Proteomes" id="UP000306102">
    <property type="component" value="Unassembled WGS sequence"/>
</dbReference>
<evidence type="ECO:0000256" key="4">
    <source>
        <dbReference type="SAM" id="MobiDB-lite"/>
    </source>
</evidence>
<name>A0A4S4CZ71_CAMSN</name>
<keyword evidence="3" id="KW-0687">Ribonucleoprotein</keyword>
<feature type="region of interest" description="Disordered" evidence="4">
    <location>
        <begin position="1"/>
        <end position="146"/>
    </location>
</feature>
<dbReference type="PANTHER" id="PTHR11994">
    <property type="entry name" value="60S RIBOSOMAL PROTEIN L11-RELATED"/>
    <property type="match status" value="1"/>
</dbReference>
<feature type="compositionally biased region" description="Basic and acidic residues" evidence="4">
    <location>
        <begin position="59"/>
        <end position="106"/>
    </location>
</feature>
<keyword evidence="2" id="KW-0689">Ribosomal protein</keyword>
<organism evidence="7 8">
    <name type="scientific">Camellia sinensis var. sinensis</name>
    <name type="common">China tea</name>
    <dbReference type="NCBI Taxonomy" id="542762"/>
    <lineage>
        <taxon>Eukaryota</taxon>
        <taxon>Viridiplantae</taxon>
        <taxon>Streptophyta</taxon>
        <taxon>Embryophyta</taxon>
        <taxon>Tracheophyta</taxon>
        <taxon>Spermatophyta</taxon>
        <taxon>Magnoliopsida</taxon>
        <taxon>eudicotyledons</taxon>
        <taxon>Gunneridae</taxon>
        <taxon>Pentapetalae</taxon>
        <taxon>asterids</taxon>
        <taxon>Ericales</taxon>
        <taxon>Theaceae</taxon>
        <taxon>Camellia</taxon>
    </lineage>
</organism>
<evidence type="ECO:0000259" key="5">
    <source>
        <dbReference type="Pfam" id="PF00281"/>
    </source>
</evidence>
<dbReference type="AlphaFoldDB" id="A0A4S4CZ71"/>
<dbReference type="InterPro" id="IPR031309">
    <property type="entry name" value="Ribosomal_uL5_C"/>
</dbReference>
<dbReference type="InterPro" id="IPR057266">
    <property type="entry name" value="Ribosomal_uL5_euk/arc-type"/>
</dbReference>
<proteinExistence type="inferred from homology"/>
<dbReference type="GO" id="GO:1990904">
    <property type="term" value="C:ribonucleoprotein complex"/>
    <property type="evidence" value="ECO:0007669"/>
    <property type="project" value="UniProtKB-KW"/>
</dbReference>
<dbReference type="Pfam" id="PF00673">
    <property type="entry name" value="Ribosomal_L5_C"/>
    <property type="match status" value="1"/>
</dbReference>
<dbReference type="InterPro" id="IPR022803">
    <property type="entry name" value="Ribosomal_uL5_dom_sf"/>
</dbReference>
<feature type="domain" description="Large ribosomal subunit protein uL5 C-terminal" evidence="6">
    <location>
        <begin position="223"/>
        <end position="321"/>
    </location>
</feature>
<dbReference type="GO" id="GO:0003735">
    <property type="term" value="F:structural constituent of ribosome"/>
    <property type="evidence" value="ECO:0007669"/>
    <property type="project" value="InterPro"/>
</dbReference>
<dbReference type="NCBIfam" id="NF003258">
    <property type="entry name" value="PRK04219.1"/>
    <property type="match status" value="1"/>
</dbReference>
<dbReference type="SUPFAM" id="SSF55282">
    <property type="entry name" value="RL5-like"/>
    <property type="match status" value="1"/>
</dbReference>
<gene>
    <name evidence="7" type="ORF">TEA_023651</name>
</gene>
<sequence length="376" mass="42958">MANDRPKEKVGDDTPTESGKHIDLGAKEDNYNEETHTPIPAAKKDAQAEGQKTTPTTPQHDRTKEHSHRPSREVRQGESRWGDSQRTRRTKEADFKEHRHVQEKDLCFNATNGGRSKRTRNDTGSSAPKRLKSGDSRAPGRTKEDLRDYLQKKRQDAEASERKLSNPMREIKVQKLVLNISVGESGDRLTRAAKVLEQLSGQAPVFSKARYTVRSFGIRRNEKIACYVTVRGEKAMQLLESGLKVKEYELLRRNFSETGCFGFGIQEHIDLGIKYDPSTGIYGMDFYVVLERPGYRVGRRRRCKSRVGIQHRVTKDDAMKWFQVKYEGVILNKSQNIGDYMIYFAIFKRSVSVGTIMFVQMLNPIGIVLRMDANDV</sequence>
<evidence type="ECO:0000259" key="6">
    <source>
        <dbReference type="Pfam" id="PF00673"/>
    </source>
</evidence>
<dbReference type="FunFam" id="3.30.1440.10:FF:000002">
    <property type="entry name" value="60S ribosomal protein L11"/>
    <property type="match status" value="1"/>
</dbReference>
<dbReference type="PROSITE" id="PS00358">
    <property type="entry name" value="RIBOSOMAL_L5"/>
    <property type="match status" value="1"/>
</dbReference>
<feature type="domain" description="Large ribosomal subunit protein uL5 N-terminal" evidence="5">
    <location>
        <begin position="166"/>
        <end position="219"/>
    </location>
</feature>
<protein>
    <recommendedName>
        <fullName evidence="9">Ribosomal protein L5 C-terminal domain-containing protein</fullName>
    </recommendedName>
</protein>
<comment type="similarity">
    <text evidence="1">Belongs to the universal ribosomal protein uL5 family.</text>
</comment>
<comment type="caution">
    <text evidence="7">The sequence shown here is derived from an EMBL/GenBank/DDBJ whole genome shotgun (WGS) entry which is preliminary data.</text>
</comment>
<evidence type="ECO:0000256" key="2">
    <source>
        <dbReference type="ARBA" id="ARBA00022980"/>
    </source>
</evidence>
<evidence type="ECO:0000313" key="8">
    <source>
        <dbReference type="Proteomes" id="UP000306102"/>
    </source>
</evidence>
<accession>A0A4S4CZ71</accession>
<dbReference type="GO" id="GO:0005840">
    <property type="term" value="C:ribosome"/>
    <property type="evidence" value="ECO:0007669"/>
    <property type="project" value="UniProtKB-KW"/>
</dbReference>
<dbReference type="GO" id="GO:0006412">
    <property type="term" value="P:translation"/>
    <property type="evidence" value="ECO:0007669"/>
    <property type="project" value="InterPro"/>
</dbReference>
<evidence type="ECO:0000313" key="7">
    <source>
        <dbReference type="EMBL" id="THF95202.1"/>
    </source>
</evidence>
<keyword evidence="8" id="KW-1185">Reference proteome</keyword>
<dbReference type="InterPro" id="IPR020929">
    <property type="entry name" value="Ribosomal_uL5_CS"/>
</dbReference>
<dbReference type="STRING" id="542762.A0A4S4CZ71"/>
<dbReference type="InterPro" id="IPR031310">
    <property type="entry name" value="Ribosomal_uL5_N"/>
</dbReference>
<feature type="compositionally biased region" description="Basic and acidic residues" evidence="4">
    <location>
        <begin position="1"/>
        <end position="47"/>
    </location>
</feature>
<evidence type="ECO:0008006" key="9">
    <source>
        <dbReference type="Google" id="ProtNLM"/>
    </source>
</evidence>
<evidence type="ECO:0000256" key="3">
    <source>
        <dbReference type="ARBA" id="ARBA00023274"/>
    </source>
</evidence>
<dbReference type="Pfam" id="PF00281">
    <property type="entry name" value="Ribosomal_L5"/>
    <property type="match status" value="1"/>
</dbReference>
<dbReference type="Gene3D" id="3.30.1440.10">
    <property type="match status" value="1"/>
</dbReference>
<reference evidence="7 8" key="1">
    <citation type="journal article" date="2018" name="Proc. Natl. Acad. Sci. U.S.A.">
        <title>Draft genome sequence of Camellia sinensis var. sinensis provides insights into the evolution of the tea genome and tea quality.</title>
        <authorList>
            <person name="Wei C."/>
            <person name="Yang H."/>
            <person name="Wang S."/>
            <person name="Zhao J."/>
            <person name="Liu C."/>
            <person name="Gao L."/>
            <person name="Xia E."/>
            <person name="Lu Y."/>
            <person name="Tai Y."/>
            <person name="She G."/>
            <person name="Sun J."/>
            <person name="Cao H."/>
            <person name="Tong W."/>
            <person name="Gao Q."/>
            <person name="Li Y."/>
            <person name="Deng W."/>
            <person name="Jiang X."/>
            <person name="Wang W."/>
            <person name="Chen Q."/>
            <person name="Zhang S."/>
            <person name="Li H."/>
            <person name="Wu J."/>
            <person name="Wang P."/>
            <person name="Li P."/>
            <person name="Shi C."/>
            <person name="Zheng F."/>
            <person name="Jian J."/>
            <person name="Huang B."/>
            <person name="Shan D."/>
            <person name="Shi M."/>
            <person name="Fang C."/>
            <person name="Yue Y."/>
            <person name="Li F."/>
            <person name="Li D."/>
            <person name="Wei S."/>
            <person name="Han B."/>
            <person name="Jiang C."/>
            <person name="Yin Y."/>
            <person name="Xia T."/>
            <person name="Zhang Z."/>
            <person name="Bennetzen J.L."/>
            <person name="Zhao S."/>
            <person name="Wan X."/>
        </authorList>
    </citation>
    <scope>NUCLEOTIDE SEQUENCE [LARGE SCALE GENOMIC DNA]</scope>
    <source>
        <strain evidence="8">cv. Shuchazao</strain>
        <tissue evidence="7">Leaf</tissue>
    </source>
</reference>
<dbReference type="EMBL" id="SDRB02013334">
    <property type="protein sequence ID" value="THF95202.1"/>
    <property type="molecule type" value="Genomic_DNA"/>
</dbReference>